<protein>
    <recommendedName>
        <fullName evidence="3">DUF4178 domain-containing protein</fullName>
    </recommendedName>
</protein>
<comment type="caution">
    <text evidence="1">The sequence shown here is derived from an EMBL/GenBank/DDBJ whole genome shotgun (WGS) entry which is preliminary data.</text>
</comment>
<accession>A0ABS3ZEI9</accession>
<sequence>MRDLKVRATAWAPVAVPENYELGPDEALVALHECTCEDWHYQRLVIERDQEPFCYLYADDGSSSWVLGVFDTTGQAEFFLALHNANPLFVPALLQESSAPAVKLEQEQLTYPGYTGLYRVGLKSYRVEAVEGQAGTVSAEYVDRYHVELLGQGGEKEVCLLVYSHFDGRLRGCKMC</sequence>
<proteinExistence type="predicted"/>
<evidence type="ECO:0008006" key="3">
    <source>
        <dbReference type="Google" id="ProtNLM"/>
    </source>
</evidence>
<name>A0ABS3ZEI9_9GAMM</name>
<gene>
    <name evidence="1" type="ORF">H9C73_14855</name>
</gene>
<reference evidence="1 2" key="1">
    <citation type="submission" date="2020-09" db="EMBL/GenBank/DDBJ databases">
        <authorList>
            <person name="Tanuku N.R.S."/>
        </authorList>
    </citation>
    <scope>NUCLEOTIDE SEQUENCE [LARGE SCALE GENOMIC DNA]</scope>
    <source>
        <strain evidence="1 2">AK62</strain>
    </source>
</reference>
<keyword evidence="2" id="KW-1185">Reference proteome</keyword>
<dbReference type="RefSeq" id="WP_209288694.1">
    <property type="nucleotide sequence ID" value="NZ_JACVEW010000031.1"/>
</dbReference>
<dbReference type="EMBL" id="JACVEW010000031">
    <property type="protein sequence ID" value="MBP0050011.1"/>
    <property type="molecule type" value="Genomic_DNA"/>
</dbReference>
<evidence type="ECO:0000313" key="2">
    <source>
        <dbReference type="Proteomes" id="UP000810171"/>
    </source>
</evidence>
<dbReference type="Proteomes" id="UP000810171">
    <property type="component" value="Unassembled WGS sequence"/>
</dbReference>
<organism evidence="1 2">
    <name type="scientific">Marinobacterium alkalitolerans</name>
    <dbReference type="NCBI Taxonomy" id="1542925"/>
    <lineage>
        <taxon>Bacteria</taxon>
        <taxon>Pseudomonadati</taxon>
        <taxon>Pseudomonadota</taxon>
        <taxon>Gammaproteobacteria</taxon>
        <taxon>Oceanospirillales</taxon>
        <taxon>Oceanospirillaceae</taxon>
        <taxon>Marinobacterium</taxon>
    </lineage>
</organism>
<evidence type="ECO:0000313" key="1">
    <source>
        <dbReference type="EMBL" id="MBP0050011.1"/>
    </source>
</evidence>